<evidence type="ECO:0000313" key="2">
    <source>
        <dbReference type="Proteomes" id="UP000800038"/>
    </source>
</evidence>
<keyword evidence="2" id="KW-1185">Reference proteome</keyword>
<dbReference type="Proteomes" id="UP000800038">
    <property type="component" value="Unassembled WGS sequence"/>
</dbReference>
<name>A0A6A5T434_9PLEO</name>
<organism evidence="1 2">
    <name type="scientific">Clathrospora elynae</name>
    <dbReference type="NCBI Taxonomy" id="706981"/>
    <lineage>
        <taxon>Eukaryota</taxon>
        <taxon>Fungi</taxon>
        <taxon>Dikarya</taxon>
        <taxon>Ascomycota</taxon>
        <taxon>Pezizomycotina</taxon>
        <taxon>Dothideomycetes</taxon>
        <taxon>Pleosporomycetidae</taxon>
        <taxon>Pleosporales</taxon>
        <taxon>Diademaceae</taxon>
        <taxon>Clathrospora</taxon>
    </lineage>
</organism>
<evidence type="ECO:0000313" key="1">
    <source>
        <dbReference type="EMBL" id="KAF1947745.1"/>
    </source>
</evidence>
<reference evidence="1" key="1">
    <citation type="journal article" date="2020" name="Stud. Mycol.">
        <title>101 Dothideomycetes genomes: a test case for predicting lifestyles and emergence of pathogens.</title>
        <authorList>
            <person name="Haridas S."/>
            <person name="Albert R."/>
            <person name="Binder M."/>
            <person name="Bloem J."/>
            <person name="Labutti K."/>
            <person name="Salamov A."/>
            <person name="Andreopoulos B."/>
            <person name="Baker S."/>
            <person name="Barry K."/>
            <person name="Bills G."/>
            <person name="Bluhm B."/>
            <person name="Cannon C."/>
            <person name="Castanera R."/>
            <person name="Culley D."/>
            <person name="Daum C."/>
            <person name="Ezra D."/>
            <person name="Gonzalez J."/>
            <person name="Henrissat B."/>
            <person name="Kuo A."/>
            <person name="Liang C."/>
            <person name="Lipzen A."/>
            <person name="Lutzoni F."/>
            <person name="Magnuson J."/>
            <person name="Mondo S."/>
            <person name="Nolan M."/>
            <person name="Ohm R."/>
            <person name="Pangilinan J."/>
            <person name="Park H.-J."/>
            <person name="Ramirez L."/>
            <person name="Alfaro M."/>
            <person name="Sun H."/>
            <person name="Tritt A."/>
            <person name="Yoshinaga Y."/>
            <person name="Zwiers L.-H."/>
            <person name="Turgeon B."/>
            <person name="Goodwin S."/>
            <person name="Spatafora J."/>
            <person name="Crous P."/>
            <person name="Grigoriev I."/>
        </authorList>
    </citation>
    <scope>NUCLEOTIDE SEQUENCE</scope>
    <source>
        <strain evidence="1">CBS 161.51</strain>
    </source>
</reference>
<dbReference type="AlphaFoldDB" id="A0A6A5T434"/>
<dbReference type="EMBL" id="ML975997">
    <property type="protein sequence ID" value="KAF1947745.1"/>
    <property type="molecule type" value="Genomic_DNA"/>
</dbReference>
<sequence>MDFPKLGLNGDIAEDTAMGRCQLLEILFRSCISAFDSYFIGEAFFTWLSQSGIDVEGCVSKQLECVPGGIVCCGR</sequence>
<accession>A0A6A5T434</accession>
<protein>
    <submittedName>
        <fullName evidence="1">Uncharacterized protein</fullName>
    </submittedName>
</protein>
<gene>
    <name evidence="1" type="ORF">EJ02DRAFT_3619</name>
</gene>
<proteinExistence type="predicted"/>